<evidence type="ECO:0000313" key="4">
    <source>
        <dbReference type="Proteomes" id="UP001597231"/>
    </source>
</evidence>
<dbReference type="RefSeq" id="WP_381479602.1">
    <property type="nucleotide sequence ID" value="NZ_JBHTLT010000009.1"/>
</dbReference>
<evidence type="ECO:0000256" key="1">
    <source>
        <dbReference type="ARBA" id="ARBA00022801"/>
    </source>
</evidence>
<gene>
    <name evidence="3" type="ORF">ACFQ38_01355</name>
</gene>
<keyword evidence="4" id="KW-1185">Reference proteome</keyword>
<organism evidence="3 4">
    <name type="scientific">Sporosarcina contaminans</name>
    <dbReference type="NCBI Taxonomy" id="633403"/>
    <lineage>
        <taxon>Bacteria</taxon>
        <taxon>Bacillati</taxon>
        <taxon>Bacillota</taxon>
        <taxon>Bacilli</taxon>
        <taxon>Bacillales</taxon>
        <taxon>Caryophanaceae</taxon>
        <taxon>Sporosarcina</taxon>
    </lineage>
</organism>
<name>A0ABW3TWC4_9BACL</name>
<proteinExistence type="predicted"/>
<feature type="domain" description="Phosphohydrolase-associated" evidence="2">
    <location>
        <begin position="213"/>
        <end position="287"/>
    </location>
</feature>
<dbReference type="Gene3D" id="1.10.3210.10">
    <property type="entry name" value="Hypothetical protein af1432"/>
    <property type="match status" value="1"/>
</dbReference>
<dbReference type="Proteomes" id="UP001597231">
    <property type="component" value="Unassembled WGS sequence"/>
</dbReference>
<keyword evidence="1" id="KW-0378">Hydrolase</keyword>
<dbReference type="SUPFAM" id="SSF109604">
    <property type="entry name" value="HD-domain/PDEase-like"/>
    <property type="match status" value="1"/>
</dbReference>
<sequence>MFLGNFNPVLTGNKDHGLNLTRATLLSVVKYPIFFNKANNYSAYTNSSNPPKASFFENELDIYNWLVSNFSEEEVNFFTEIKKDNSKEKHVKTLNKTLECSIMEIADDIAYATHDLQDVIKFKLLNIDLFKEEIRNFKMDNPRFKEIQKYVMRLDNNSLKLGENLGEVIKKIINLLIQDVKIVKNKCSYNNRLKYRAELSEESIELIELISNNLIYNKVIKSQRVQTMEYKGTNIITSLFNAFYEESNLLPDYERELISSNKDLKPRIIADYIAGMTDKYAENFYRRLYESNSGRLFDL</sequence>
<reference evidence="4" key="1">
    <citation type="journal article" date="2019" name="Int. J. Syst. Evol. Microbiol.">
        <title>The Global Catalogue of Microorganisms (GCM) 10K type strain sequencing project: providing services to taxonomists for standard genome sequencing and annotation.</title>
        <authorList>
            <consortium name="The Broad Institute Genomics Platform"/>
            <consortium name="The Broad Institute Genome Sequencing Center for Infectious Disease"/>
            <person name="Wu L."/>
            <person name="Ma J."/>
        </authorList>
    </citation>
    <scope>NUCLEOTIDE SEQUENCE [LARGE SCALE GENOMIC DNA]</scope>
    <source>
        <strain evidence="4">CCUG 53915</strain>
    </source>
</reference>
<dbReference type="EMBL" id="JBHTLT010000009">
    <property type="protein sequence ID" value="MFD1203778.1"/>
    <property type="molecule type" value="Genomic_DNA"/>
</dbReference>
<comment type="caution">
    <text evidence="3">The sequence shown here is derived from an EMBL/GenBank/DDBJ whole genome shotgun (WGS) entry which is preliminary data.</text>
</comment>
<dbReference type="Pfam" id="PF13286">
    <property type="entry name" value="HD_assoc"/>
    <property type="match status" value="1"/>
</dbReference>
<evidence type="ECO:0000313" key="3">
    <source>
        <dbReference type="EMBL" id="MFD1203778.1"/>
    </source>
</evidence>
<dbReference type="InterPro" id="IPR026875">
    <property type="entry name" value="PHydrolase_assoc_dom"/>
</dbReference>
<accession>A0ABW3TWC4</accession>
<evidence type="ECO:0000259" key="2">
    <source>
        <dbReference type="Pfam" id="PF13286"/>
    </source>
</evidence>
<protein>
    <recommendedName>
        <fullName evidence="2">Phosphohydrolase-associated domain-containing protein</fullName>
    </recommendedName>
</protein>